<accession>A0A3R7FW54</accession>
<gene>
    <name evidence="1" type="ORF">ATJ93_2369</name>
</gene>
<protein>
    <submittedName>
        <fullName evidence="1">Uncharacterized protein</fullName>
    </submittedName>
</protein>
<proteinExistence type="predicted"/>
<organism evidence="1 2">
    <name type="scientific">Halopiger aswanensis</name>
    <dbReference type="NCBI Taxonomy" id="148449"/>
    <lineage>
        <taxon>Archaea</taxon>
        <taxon>Methanobacteriati</taxon>
        <taxon>Methanobacteriota</taxon>
        <taxon>Stenosarchaea group</taxon>
        <taxon>Halobacteria</taxon>
        <taxon>Halobacteriales</taxon>
        <taxon>Natrialbaceae</taxon>
        <taxon>Halopiger</taxon>
    </lineage>
</organism>
<evidence type="ECO:0000313" key="2">
    <source>
        <dbReference type="Proteomes" id="UP000283805"/>
    </source>
</evidence>
<dbReference type="EMBL" id="RAPO01000002">
    <property type="protein sequence ID" value="RKD95511.1"/>
    <property type="molecule type" value="Genomic_DNA"/>
</dbReference>
<name>A0A3R7FW54_9EURY</name>
<reference evidence="1 2" key="1">
    <citation type="submission" date="2018-09" db="EMBL/GenBank/DDBJ databases">
        <title>Genomic Encyclopedia of Archaeal and Bacterial Type Strains, Phase II (KMG-II): from individual species to whole genera.</title>
        <authorList>
            <person name="Goeker M."/>
        </authorList>
    </citation>
    <scope>NUCLEOTIDE SEQUENCE [LARGE SCALE GENOMIC DNA]</scope>
    <source>
        <strain evidence="1 2">DSM 13151</strain>
    </source>
</reference>
<evidence type="ECO:0000313" key="1">
    <source>
        <dbReference type="EMBL" id="RKD95511.1"/>
    </source>
</evidence>
<dbReference type="Proteomes" id="UP000283805">
    <property type="component" value="Unassembled WGS sequence"/>
</dbReference>
<dbReference type="AlphaFoldDB" id="A0A3R7FW54"/>
<sequence length="80" mass="8581">MRCGAATLRHSQPRDNPGLILLGYVSLLGVITLNDRDSDRVVAVCEQCGSAYAAVRSDGTLRPIGVETCSCGSDEFRPLR</sequence>
<comment type="caution">
    <text evidence="1">The sequence shown here is derived from an EMBL/GenBank/DDBJ whole genome shotgun (WGS) entry which is preliminary data.</text>
</comment>
<keyword evidence="2" id="KW-1185">Reference proteome</keyword>